<evidence type="ECO:0000313" key="7">
    <source>
        <dbReference type="Proteomes" id="UP000327013"/>
    </source>
</evidence>
<dbReference type="Proteomes" id="UP000327013">
    <property type="component" value="Chromosome 1"/>
</dbReference>
<keyword evidence="1 4" id="KW-0732">Signal</keyword>
<keyword evidence="2" id="KW-1015">Disulfide bond</keyword>
<keyword evidence="7" id="KW-1185">Reference proteome</keyword>
<dbReference type="PANTHER" id="PTHR32444:SF128">
    <property type="entry name" value="CURCULIN-LIKE (MANNOSE-BINDING) LECTIN FAMILY PROTEIN"/>
    <property type="match status" value="1"/>
</dbReference>
<sequence>MASLKSLLTSIFLSVLSCWCLGNSGPRLSHATNDTIKPGEVLRYSQHLVSNDGRFQLGFNNTNLVGGYLAIWYTNDAYESKVWIANRDKPIQASQGNLTMDADGRLMIVHDGEGSPIVLNANEAAPNSIATLENSGNFRVKELNSDGSTKGVLWQSFDYPTNTLLPGMKLGINFKTQQKWMLTSWVTDQIPAPGGFSLEWELMENGTGQLVMRHRGDMYWVSGVGSNSDFENVGTMTSDGRYYNFSYVSNENESYFNYSSPDMDVSRWVLYSDGQLTDNPKAIFVRKGMCFGYSSDGGCVKQNVPNCRNSNQKLEERYGYFLPPSPRWDGNSSLSIGDCWAQCWSNCSCSGFGTVDKPGCRFFTSQFEEDQPFNRQLFYVVIKTGKHPPPTIPQLRVI</sequence>
<evidence type="ECO:0000256" key="2">
    <source>
        <dbReference type="ARBA" id="ARBA00023157"/>
    </source>
</evidence>
<protein>
    <recommendedName>
        <fullName evidence="5">Bulb-type lectin domain-containing protein</fullName>
    </recommendedName>
</protein>
<reference evidence="6 7" key="1">
    <citation type="submission" date="2019-06" db="EMBL/GenBank/DDBJ databases">
        <title>A chromosomal-level reference genome of Carpinus fangiana (Coryloideae, Betulaceae).</title>
        <authorList>
            <person name="Yang X."/>
            <person name="Wang Z."/>
            <person name="Zhang L."/>
            <person name="Hao G."/>
            <person name="Liu J."/>
            <person name="Yang Y."/>
        </authorList>
    </citation>
    <scope>NUCLEOTIDE SEQUENCE [LARGE SCALE GENOMIC DNA]</scope>
    <source>
        <strain evidence="6">Cfa_2016G</strain>
        <tissue evidence="6">Leaf</tissue>
    </source>
</reference>
<dbReference type="OrthoDB" id="4062651at2759"/>
<dbReference type="Pfam" id="PF01453">
    <property type="entry name" value="B_lectin"/>
    <property type="match status" value="1"/>
</dbReference>
<dbReference type="PANTHER" id="PTHR32444">
    <property type="entry name" value="BULB-TYPE LECTIN DOMAIN-CONTAINING PROTEIN"/>
    <property type="match status" value="1"/>
</dbReference>
<keyword evidence="3" id="KW-0325">Glycoprotein</keyword>
<feature type="signal peptide" evidence="4">
    <location>
        <begin position="1"/>
        <end position="31"/>
    </location>
</feature>
<evidence type="ECO:0000259" key="5">
    <source>
        <dbReference type="PROSITE" id="PS50927"/>
    </source>
</evidence>
<evidence type="ECO:0000256" key="1">
    <source>
        <dbReference type="ARBA" id="ARBA00022729"/>
    </source>
</evidence>
<dbReference type="SUPFAM" id="SSF51110">
    <property type="entry name" value="alpha-D-mannose-specific plant lectins"/>
    <property type="match status" value="1"/>
</dbReference>
<evidence type="ECO:0000256" key="3">
    <source>
        <dbReference type="ARBA" id="ARBA00023180"/>
    </source>
</evidence>
<evidence type="ECO:0000256" key="4">
    <source>
        <dbReference type="SAM" id="SignalP"/>
    </source>
</evidence>
<dbReference type="SMART" id="SM00108">
    <property type="entry name" value="B_lectin"/>
    <property type="match status" value="1"/>
</dbReference>
<dbReference type="PROSITE" id="PS51257">
    <property type="entry name" value="PROKAR_LIPOPROTEIN"/>
    <property type="match status" value="1"/>
</dbReference>
<dbReference type="EMBL" id="CM017321">
    <property type="protein sequence ID" value="KAE7998281.1"/>
    <property type="molecule type" value="Genomic_DNA"/>
</dbReference>
<feature type="domain" description="Bulb-type lectin" evidence="5">
    <location>
        <begin position="33"/>
        <end position="153"/>
    </location>
</feature>
<dbReference type="PROSITE" id="PS50927">
    <property type="entry name" value="BULB_LECTIN"/>
    <property type="match status" value="1"/>
</dbReference>
<dbReference type="AlphaFoldDB" id="A0A5N6QIH8"/>
<dbReference type="InterPro" id="IPR001480">
    <property type="entry name" value="Bulb-type_lectin_dom"/>
</dbReference>
<organism evidence="6 7">
    <name type="scientific">Carpinus fangiana</name>
    <dbReference type="NCBI Taxonomy" id="176857"/>
    <lineage>
        <taxon>Eukaryota</taxon>
        <taxon>Viridiplantae</taxon>
        <taxon>Streptophyta</taxon>
        <taxon>Embryophyta</taxon>
        <taxon>Tracheophyta</taxon>
        <taxon>Spermatophyta</taxon>
        <taxon>Magnoliopsida</taxon>
        <taxon>eudicotyledons</taxon>
        <taxon>Gunneridae</taxon>
        <taxon>Pentapetalae</taxon>
        <taxon>rosids</taxon>
        <taxon>fabids</taxon>
        <taxon>Fagales</taxon>
        <taxon>Betulaceae</taxon>
        <taxon>Carpinus</taxon>
    </lineage>
</organism>
<feature type="chain" id="PRO_5024347111" description="Bulb-type lectin domain-containing protein" evidence="4">
    <location>
        <begin position="32"/>
        <end position="398"/>
    </location>
</feature>
<evidence type="ECO:0000313" key="6">
    <source>
        <dbReference type="EMBL" id="KAE7998281.1"/>
    </source>
</evidence>
<gene>
    <name evidence="6" type="ORF">FH972_002840</name>
</gene>
<proteinExistence type="predicted"/>
<dbReference type="InterPro" id="IPR036426">
    <property type="entry name" value="Bulb-type_lectin_dom_sf"/>
</dbReference>
<accession>A0A5N6QIH8</accession>
<name>A0A5N6QIH8_9ROSI</name>
<dbReference type="Gene3D" id="2.90.10.10">
    <property type="entry name" value="Bulb-type lectin domain"/>
    <property type="match status" value="1"/>
</dbReference>